<dbReference type="AlphaFoldDB" id="A0A1C6TP97"/>
<evidence type="ECO:0000256" key="2">
    <source>
        <dbReference type="ARBA" id="ARBA00022676"/>
    </source>
</evidence>
<protein>
    <submittedName>
        <fullName evidence="5">Activator-dependent family glycosyltransferase</fullName>
    </submittedName>
</protein>
<comment type="similarity">
    <text evidence="1">Belongs to the glycosyltransferase 28 family.</text>
</comment>
<keyword evidence="4" id="KW-0045">Antibiotic biosynthesis</keyword>
<evidence type="ECO:0000256" key="1">
    <source>
        <dbReference type="ARBA" id="ARBA00006962"/>
    </source>
</evidence>
<evidence type="ECO:0000256" key="3">
    <source>
        <dbReference type="ARBA" id="ARBA00022679"/>
    </source>
</evidence>
<dbReference type="InterPro" id="IPR050426">
    <property type="entry name" value="Glycosyltransferase_28"/>
</dbReference>
<organism evidence="5 6">
    <name type="scientific">Micromonospora aurantiaca</name>
    <name type="common">nom. illeg.</name>
    <dbReference type="NCBI Taxonomy" id="47850"/>
    <lineage>
        <taxon>Bacteria</taxon>
        <taxon>Bacillati</taxon>
        <taxon>Actinomycetota</taxon>
        <taxon>Actinomycetes</taxon>
        <taxon>Micromonosporales</taxon>
        <taxon>Micromonosporaceae</taxon>
        <taxon>Micromonospora</taxon>
    </lineage>
</organism>
<dbReference type="GO" id="GO:0017000">
    <property type="term" value="P:antibiotic biosynthetic process"/>
    <property type="evidence" value="ECO:0007669"/>
    <property type="project" value="UniProtKB-KW"/>
</dbReference>
<dbReference type="FunFam" id="3.40.50.2000:FF:000072">
    <property type="entry name" value="Glycosyl transferase"/>
    <property type="match status" value="1"/>
</dbReference>
<dbReference type="Proteomes" id="UP000253958">
    <property type="component" value="Chromosome"/>
</dbReference>
<dbReference type="Pfam" id="PF06722">
    <property type="entry name" value="EryCIII-like_C"/>
    <property type="match status" value="1"/>
</dbReference>
<evidence type="ECO:0000313" key="6">
    <source>
        <dbReference type="Proteomes" id="UP000253958"/>
    </source>
</evidence>
<dbReference type="NCBIfam" id="TIGR04516">
    <property type="entry name" value="glycosyl_450act"/>
    <property type="match status" value="1"/>
</dbReference>
<keyword evidence="2" id="KW-0328">Glycosyltransferase</keyword>
<gene>
    <name evidence="5" type="ORF">DVH21_27585</name>
</gene>
<keyword evidence="3 5" id="KW-0808">Transferase</keyword>
<dbReference type="Gene3D" id="3.40.50.2000">
    <property type="entry name" value="Glycogen Phosphorylase B"/>
    <property type="match status" value="2"/>
</dbReference>
<dbReference type="RefSeq" id="WP_047894062.1">
    <property type="nucleotide sequence ID" value="NZ_CBDRJA010000032.1"/>
</dbReference>
<dbReference type="GO" id="GO:0008194">
    <property type="term" value="F:UDP-glycosyltransferase activity"/>
    <property type="evidence" value="ECO:0007669"/>
    <property type="project" value="InterPro"/>
</dbReference>
<evidence type="ECO:0000256" key="4">
    <source>
        <dbReference type="ARBA" id="ARBA00023194"/>
    </source>
</evidence>
<dbReference type="InterPro" id="IPR010610">
    <property type="entry name" value="EryCIII-like_C"/>
</dbReference>
<sequence length="420" mass="45316">MRVLFTTFAAPSHLQIQVPIAWALRAAGHDVRIAGQPDLADAVARTGHLFVPVGEPLALSEQIDRPDDGSVDFTALADLSCRRPDRRTREYLRTALAISTDVYRALNPEPMIAQLVDLVFDWRPDLVVWDTMTFGGAVAAMAGGAAHARLLFGLDLIARARMEYRRHDAPDDPFRDWLGSALDKYGVAFAEEAVVGQWTIDPVPPSVGLATDQLRVPVRYVPYNGAATATEMTCAPAHRPRVCLTLGQSGRDVLGRDRAASAELLAAAAEIDAEIVATLDARQLAGLGPVPSNVRVVDFMALDVLLPTCSAIINHGGSGSMQTALLHGVPQVVVPDLMWDTEYKAELIERAGAGVWIRDPDFPAPALAAAVRRVLIDPSYREAAARLRREVLGAPTPADIVPALELLTEQHRRPVTAGPN</sequence>
<dbReference type="InterPro" id="IPR048284">
    <property type="entry name" value="EryCIII-like_N"/>
</dbReference>
<accession>A0A1C6TP97</accession>
<dbReference type="EMBL" id="CP031263">
    <property type="protein sequence ID" value="AXH93407.1"/>
    <property type="molecule type" value="Genomic_DNA"/>
</dbReference>
<dbReference type="InterPro" id="IPR002213">
    <property type="entry name" value="UDP_glucos_trans"/>
</dbReference>
<dbReference type="GO" id="GO:0016758">
    <property type="term" value="F:hexosyltransferase activity"/>
    <property type="evidence" value="ECO:0007669"/>
    <property type="project" value="UniProtKB-ARBA"/>
</dbReference>
<reference evidence="5 6" key="2">
    <citation type="submission" date="2018-08" db="EMBL/GenBank/DDBJ databases">
        <title>Streptomyces kandeliansis sp. nov., an endophytic bacterium isolated from mangrove plant.</title>
        <authorList>
            <person name="Wang R."/>
        </authorList>
    </citation>
    <scope>NUCLEOTIDE SEQUENCE [LARGE SCALE GENOMIC DNA]</scope>
    <source>
        <strain evidence="6">H14(2018)</strain>
    </source>
</reference>
<proteinExistence type="inferred from homology"/>
<dbReference type="Pfam" id="PF21036">
    <property type="entry name" value="EryCIII-like_N"/>
    <property type="match status" value="1"/>
</dbReference>
<reference evidence="5 6" key="1">
    <citation type="submission" date="2018-07" db="EMBL/GenBank/DDBJ databases">
        <authorList>
            <person name="Ye Y."/>
        </authorList>
    </citation>
    <scope>NUCLEOTIDE SEQUENCE [LARGE SCALE GENOMIC DNA]</scope>
    <source>
        <strain evidence="6">H14(2018)</strain>
    </source>
</reference>
<name>A0A1C6TP97_9ACTN</name>
<dbReference type="PANTHER" id="PTHR48050:SF13">
    <property type="entry name" value="STEROL 3-BETA-GLUCOSYLTRANSFERASE UGT80A2"/>
    <property type="match status" value="1"/>
</dbReference>
<dbReference type="CDD" id="cd03784">
    <property type="entry name" value="GT1_Gtf-like"/>
    <property type="match status" value="1"/>
</dbReference>
<dbReference type="InterPro" id="IPR030953">
    <property type="entry name" value="Glycosyl_450act"/>
</dbReference>
<dbReference type="PANTHER" id="PTHR48050">
    <property type="entry name" value="STEROL 3-BETA-GLUCOSYLTRANSFERASE"/>
    <property type="match status" value="1"/>
</dbReference>
<dbReference type="SUPFAM" id="SSF53756">
    <property type="entry name" value="UDP-Glycosyltransferase/glycogen phosphorylase"/>
    <property type="match status" value="1"/>
</dbReference>
<evidence type="ECO:0000313" key="5">
    <source>
        <dbReference type="EMBL" id="AXH93407.1"/>
    </source>
</evidence>